<name>A0ABT3IK72_9BACT</name>
<keyword evidence="5 7" id="KW-0472">Membrane</keyword>
<protein>
    <submittedName>
        <fullName evidence="9">TonB-dependent receptor</fullName>
    </submittedName>
</protein>
<evidence type="ECO:0000256" key="6">
    <source>
        <dbReference type="ARBA" id="ARBA00023237"/>
    </source>
</evidence>
<evidence type="ECO:0000256" key="7">
    <source>
        <dbReference type="PROSITE-ProRule" id="PRU01360"/>
    </source>
</evidence>
<dbReference type="PANTHER" id="PTHR40980:SF4">
    <property type="entry name" value="TONB-DEPENDENT RECEPTOR-LIKE BETA-BARREL DOMAIN-CONTAINING PROTEIN"/>
    <property type="match status" value="1"/>
</dbReference>
<dbReference type="InterPro" id="IPR037066">
    <property type="entry name" value="Plug_dom_sf"/>
</dbReference>
<keyword evidence="2 7" id="KW-0813">Transport</keyword>
<dbReference type="Gene3D" id="2.170.130.10">
    <property type="entry name" value="TonB-dependent receptor, plug domain"/>
    <property type="match status" value="1"/>
</dbReference>
<dbReference type="InterPro" id="IPR013784">
    <property type="entry name" value="Carb-bd-like_fold"/>
</dbReference>
<evidence type="ECO:0000256" key="1">
    <source>
        <dbReference type="ARBA" id="ARBA00004571"/>
    </source>
</evidence>
<evidence type="ECO:0000313" key="10">
    <source>
        <dbReference type="Proteomes" id="UP001207742"/>
    </source>
</evidence>
<dbReference type="RefSeq" id="WP_264729944.1">
    <property type="nucleotide sequence ID" value="NZ_JAPDNR010000001.1"/>
</dbReference>
<keyword evidence="10" id="KW-1185">Reference proteome</keyword>
<evidence type="ECO:0000259" key="8">
    <source>
        <dbReference type="Pfam" id="PF14905"/>
    </source>
</evidence>
<dbReference type="InterPro" id="IPR041700">
    <property type="entry name" value="OMP_b-brl_3"/>
</dbReference>
<evidence type="ECO:0000256" key="5">
    <source>
        <dbReference type="ARBA" id="ARBA00023136"/>
    </source>
</evidence>
<dbReference type="Gene3D" id="2.40.170.20">
    <property type="entry name" value="TonB-dependent receptor, beta-barrel domain"/>
    <property type="match status" value="1"/>
</dbReference>
<dbReference type="Pfam" id="PF13620">
    <property type="entry name" value="CarboxypepD_reg"/>
    <property type="match status" value="1"/>
</dbReference>
<comment type="subcellular location">
    <subcellularLocation>
        <location evidence="1 7">Cell outer membrane</location>
        <topology evidence="1 7">Multi-pass membrane protein</topology>
    </subcellularLocation>
</comment>
<dbReference type="EMBL" id="JAPDNS010000001">
    <property type="protein sequence ID" value="MCW3484365.1"/>
    <property type="molecule type" value="Genomic_DNA"/>
</dbReference>
<keyword evidence="4 7" id="KW-0812">Transmembrane</keyword>
<dbReference type="SUPFAM" id="SSF49452">
    <property type="entry name" value="Starch-binding domain-like"/>
    <property type="match status" value="1"/>
</dbReference>
<dbReference type="InterPro" id="IPR036942">
    <property type="entry name" value="Beta-barrel_TonB_sf"/>
</dbReference>
<comment type="similarity">
    <text evidence="7">Belongs to the TonB-dependent receptor family.</text>
</comment>
<dbReference type="InterPro" id="IPR039426">
    <property type="entry name" value="TonB-dep_rcpt-like"/>
</dbReference>
<keyword evidence="6 7" id="KW-0998">Cell outer membrane</keyword>
<evidence type="ECO:0000256" key="4">
    <source>
        <dbReference type="ARBA" id="ARBA00022692"/>
    </source>
</evidence>
<keyword evidence="9" id="KW-0675">Receptor</keyword>
<evidence type="ECO:0000313" key="9">
    <source>
        <dbReference type="EMBL" id="MCW3484365.1"/>
    </source>
</evidence>
<accession>A0ABT3IK72</accession>
<dbReference type="Pfam" id="PF14905">
    <property type="entry name" value="OMP_b-brl_3"/>
    <property type="match status" value="1"/>
</dbReference>
<dbReference type="SUPFAM" id="SSF56935">
    <property type="entry name" value="Porins"/>
    <property type="match status" value="1"/>
</dbReference>
<evidence type="ECO:0000256" key="2">
    <source>
        <dbReference type="ARBA" id="ARBA00022448"/>
    </source>
</evidence>
<dbReference type="PROSITE" id="PS52016">
    <property type="entry name" value="TONB_DEPENDENT_REC_3"/>
    <property type="match status" value="1"/>
</dbReference>
<comment type="caution">
    <text evidence="9">The sequence shown here is derived from an EMBL/GenBank/DDBJ whole genome shotgun (WGS) entry which is preliminary data.</text>
</comment>
<dbReference type="PANTHER" id="PTHR40980">
    <property type="entry name" value="PLUG DOMAIN-CONTAINING PROTEIN"/>
    <property type="match status" value="1"/>
</dbReference>
<dbReference type="Gene3D" id="2.60.40.1120">
    <property type="entry name" value="Carboxypeptidase-like, regulatory domain"/>
    <property type="match status" value="1"/>
</dbReference>
<proteinExistence type="inferred from homology"/>
<dbReference type="Proteomes" id="UP001207742">
    <property type="component" value="Unassembled WGS sequence"/>
</dbReference>
<feature type="domain" description="Outer membrane protein beta-barrel" evidence="8">
    <location>
        <begin position="390"/>
        <end position="793"/>
    </location>
</feature>
<keyword evidence="3 7" id="KW-1134">Transmembrane beta strand</keyword>
<sequence>MMNGNAFVKTLFSIAFIFFVVPCTTYAQDAVIRGVIREAGNQAGPIAGASVSITRKIDSVLVKTAVSDKEGKFELIGVPPGNYRLTAYVIGFNPYTLNALLVSAGNSALQLEEIRLVANTKDLKEIAVIGQKAFIEQQTDKLVVNVDASVTNVGSNVLEILQKSPGVAVDKDGNISLRGKQGVTVMIDGKPSYLSGADLTKLLSNMNASQLSQLEIIANPGARFDAAGNAGIINIKTKKNTAAGFNGSVTLGYGQGSYWRTDNALSLNYRNRKINTFLNYNYGIRNGFTELNIKRRFFESEGKTTGLYDQPSRMTFRSTLHNLKVGMDYFVSARTTIGFAATGRIQVMPSDNASDAHFLDRKGVLDSIVQTRANTKSELKNAGVNLNLSHQFDSAKILTADIDYLRYHSTNHQFFTNSSFAAGTQTAKEAVQGDLPVKIDVYSLKADYTQTFRNLLKMESGLKISQVKTNNLAGYLRRMADDPFLPDYGISNNFLYEENINALYLNFAREVKQWTLQAGLRFENTNYKGHQLGNPERTDTTFTRHYNNLFPNVFVGYKIDSLNEISFSYGRRIDRPAYRTLNPFLYYVNKYTYEVGNPLLLPQYTNNFSVSYGHNGKFTATASYAATSNYFAVVFRSRNKESIYTQDNLGKLQTIGLSLNQALSVGKWWTINLNADLLYKKVTGFVNGADLETSAYTARIGASNQFAIGKGWAAELSGYYNSKDVDGQYTTKGFGQADIGISKLVWNNKGTFRLNARDIFYSQIIYGTILYNNVEESYVQSADTRVVNLSFTYRFGKKLNAPARNKGNSTEQEQRRIN</sequence>
<evidence type="ECO:0000256" key="3">
    <source>
        <dbReference type="ARBA" id="ARBA00022452"/>
    </source>
</evidence>
<gene>
    <name evidence="9" type="ORF">OL497_10700</name>
</gene>
<organism evidence="9 10">
    <name type="scientific">Chitinophaga nivalis</name>
    <dbReference type="NCBI Taxonomy" id="2991709"/>
    <lineage>
        <taxon>Bacteria</taxon>
        <taxon>Pseudomonadati</taxon>
        <taxon>Bacteroidota</taxon>
        <taxon>Chitinophagia</taxon>
        <taxon>Chitinophagales</taxon>
        <taxon>Chitinophagaceae</taxon>
        <taxon>Chitinophaga</taxon>
    </lineage>
</organism>
<reference evidence="9 10" key="1">
    <citation type="submission" date="2022-10" db="EMBL/GenBank/DDBJ databases">
        <title>Chitinophaga nivalis PC15 sp. nov., isolated from Pyeongchang county, South Korea.</title>
        <authorList>
            <person name="Trinh H.N."/>
        </authorList>
    </citation>
    <scope>NUCLEOTIDE SEQUENCE [LARGE SCALE GENOMIC DNA]</scope>
    <source>
        <strain evidence="9 10">PC14</strain>
    </source>
</reference>